<dbReference type="InterPro" id="IPR021834">
    <property type="entry name" value="DUF3426"/>
</dbReference>
<dbReference type="Pfam" id="PF13717">
    <property type="entry name" value="Zn_ribbon_4"/>
    <property type="match status" value="1"/>
</dbReference>
<dbReference type="RefSeq" id="WP_138234994.1">
    <property type="nucleotide sequence ID" value="NZ_CP185860.1"/>
</dbReference>
<evidence type="ECO:0000313" key="4">
    <source>
        <dbReference type="EMBL" id="TLM78119.1"/>
    </source>
</evidence>
<evidence type="ECO:0000256" key="2">
    <source>
        <dbReference type="SAM" id="Phobius"/>
    </source>
</evidence>
<reference evidence="4 5" key="1">
    <citation type="submission" date="2019-05" db="EMBL/GenBank/DDBJ databases">
        <title>Microbulbifer harenosus sp. nov., an alginate-degrading bacterium isolated from coastal sand.</title>
        <authorList>
            <person name="Huang H."/>
            <person name="Mo K."/>
            <person name="Bao S."/>
        </authorList>
    </citation>
    <scope>NUCLEOTIDE SEQUENCE [LARGE SCALE GENOMIC DNA]</scope>
    <source>
        <strain evidence="4 5">HB161719</strain>
    </source>
</reference>
<gene>
    <name evidence="4" type="ORF">FDY93_06750</name>
</gene>
<feature type="compositionally biased region" description="Basic and acidic residues" evidence="1">
    <location>
        <begin position="84"/>
        <end position="104"/>
    </location>
</feature>
<accession>A0ABY2UJ22</accession>
<sequence>MSQLVTRCPHCSTSFHVTEQQLRAARGAVRCGSCLQVFRADENIVFNEDDPQPAGKKAIEELLEDDDFLIHDDIELEGEEARDDELPRSRPSRSQEDTAKHDQTRQSPLIDDAFGEQQWQDLGSEDAQQDLDLRRELESELDELSGVDDPWAAEIAQEESTGNRKSAGHRNLESPDEREEDLFAADLLREEERDEGDTTLVAGSASADIAGDQFTAEDMQRIAGSGAHRGARPNATDSLDPHQLDEAPLLPRDQLISAIGPAPIEVTWQPKRHRRVPTWLWALGALLLALGLVAQTAYFRFDTLSKREPWRQLYAAVCPLAGCKLPAQVDLTAIHTSNLVVRSHPQTANALAVEAVLLNRAPFDQPFPTLQLRFTDLKNAPVASRRFGPADYLKGELSGRRLMPAGNPVHIALEIVDPGSEAVNYELRIVPQ</sequence>
<keyword evidence="2" id="KW-0812">Transmembrane</keyword>
<comment type="caution">
    <text evidence="4">The sequence shown here is derived from an EMBL/GenBank/DDBJ whole genome shotgun (WGS) entry which is preliminary data.</text>
</comment>
<proteinExistence type="predicted"/>
<keyword evidence="2" id="KW-1133">Transmembrane helix</keyword>
<dbReference type="InterPro" id="IPR011723">
    <property type="entry name" value="Znf/thioredoxin_put"/>
</dbReference>
<feature type="region of interest" description="Disordered" evidence="1">
    <location>
        <begin position="157"/>
        <end position="179"/>
    </location>
</feature>
<evidence type="ECO:0000256" key="1">
    <source>
        <dbReference type="SAM" id="MobiDB-lite"/>
    </source>
</evidence>
<dbReference type="Pfam" id="PF11906">
    <property type="entry name" value="DUF3426"/>
    <property type="match status" value="1"/>
</dbReference>
<dbReference type="Proteomes" id="UP000306791">
    <property type="component" value="Unassembled WGS sequence"/>
</dbReference>
<protein>
    <submittedName>
        <fullName evidence="4">DUF3426 domain-containing protein</fullName>
    </submittedName>
</protein>
<keyword evidence="2" id="KW-0472">Membrane</keyword>
<evidence type="ECO:0000259" key="3">
    <source>
        <dbReference type="Pfam" id="PF13717"/>
    </source>
</evidence>
<feature type="domain" description="Zinc finger/thioredoxin putative" evidence="3">
    <location>
        <begin position="6"/>
        <end position="39"/>
    </location>
</feature>
<feature type="transmembrane region" description="Helical" evidence="2">
    <location>
        <begin position="279"/>
        <end position="301"/>
    </location>
</feature>
<feature type="region of interest" description="Disordered" evidence="1">
    <location>
        <begin position="225"/>
        <end position="245"/>
    </location>
</feature>
<organism evidence="4 5">
    <name type="scientific">Microbulbifer harenosus</name>
    <dbReference type="NCBI Taxonomy" id="2576840"/>
    <lineage>
        <taxon>Bacteria</taxon>
        <taxon>Pseudomonadati</taxon>
        <taxon>Pseudomonadota</taxon>
        <taxon>Gammaproteobacteria</taxon>
        <taxon>Cellvibrionales</taxon>
        <taxon>Microbulbiferaceae</taxon>
        <taxon>Microbulbifer</taxon>
    </lineage>
</organism>
<keyword evidence="5" id="KW-1185">Reference proteome</keyword>
<evidence type="ECO:0000313" key="5">
    <source>
        <dbReference type="Proteomes" id="UP000306791"/>
    </source>
</evidence>
<dbReference type="EMBL" id="VANI01000007">
    <property type="protein sequence ID" value="TLM78119.1"/>
    <property type="molecule type" value="Genomic_DNA"/>
</dbReference>
<feature type="region of interest" description="Disordered" evidence="1">
    <location>
        <begin position="77"/>
        <end position="110"/>
    </location>
</feature>
<dbReference type="NCBIfam" id="TIGR02098">
    <property type="entry name" value="MJ0042_CXXC"/>
    <property type="match status" value="1"/>
</dbReference>
<name>A0ABY2UJ22_9GAMM</name>